<dbReference type="Proteomes" id="UP001183629">
    <property type="component" value="Unassembled WGS sequence"/>
</dbReference>
<dbReference type="RefSeq" id="WP_310424631.1">
    <property type="nucleotide sequence ID" value="NZ_JAVDYC010000001.1"/>
</dbReference>
<keyword evidence="4" id="KW-1185">Reference proteome</keyword>
<organism evidence="3 4">
    <name type="scientific">Catenuloplanes niger</name>
    <dbReference type="NCBI Taxonomy" id="587534"/>
    <lineage>
        <taxon>Bacteria</taxon>
        <taxon>Bacillati</taxon>
        <taxon>Actinomycetota</taxon>
        <taxon>Actinomycetes</taxon>
        <taxon>Micromonosporales</taxon>
        <taxon>Micromonosporaceae</taxon>
        <taxon>Catenuloplanes</taxon>
    </lineage>
</organism>
<reference evidence="3 4" key="1">
    <citation type="submission" date="2023-07" db="EMBL/GenBank/DDBJ databases">
        <title>Sequencing the genomes of 1000 actinobacteria strains.</title>
        <authorList>
            <person name="Klenk H.-P."/>
        </authorList>
    </citation>
    <scope>NUCLEOTIDE SEQUENCE [LARGE SCALE GENOMIC DNA]</scope>
    <source>
        <strain evidence="3 4">DSM 44711</strain>
    </source>
</reference>
<dbReference type="PANTHER" id="PTHR34351:SF1">
    <property type="entry name" value="SLR1927 PROTEIN"/>
    <property type="match status" value="1"/>
</dbReference>
<feature type="domain" description="DUF58" evidence="2">
    <location>
        <begin position="162"/>
        <end position="231"/>
    </location>
</feature>
<gene>
    <name evidence="3" type="ORF">J2S44_007620</name>
</gene>
<dbReference type="PANTHER" id="PTHR34351">
    <property type="entry name" value="SLR1927 PROTEIN-RELATED"/>
    <property type="match status" value="1"/>
</dbReference>
<accession>A0AAE4CWM6</accession>
<comment type="caution">
    <text evidence="3">The sequence shown here is derived from an EMBL/GenBank/DDBJ whole genome shotgun (WGS) entry which is preliminary data.</text>
</comment>
<dbReference type="EMBL" id="JAVDYC010000001">
    <property type="protein sequence ID" value="MDR7327370.1"/>
    <property type="molecule type" value="Genomic_DNA"/>
</dbReference>
<protein>
    <recommendedName>
        <fullName evidence="2">DUF58 domain-containing protein</fullName>
    </recommendedName>
</protein>
<evidence type="ECO:0000259" key="2">
    <source>
        <dbReference type="Pfam" id="PF01882"/>
    </source>
</evidence>
<name>A0AAE4CWM6_9ACTN</name>
<evidence type="ECO:0000313" key="4">
    <source>
        <dbReference type="Proteomes" id="UP001183629"/>
    </source>
</evidence>
<sequence>MIFARYGYPSALAAATVLAALLVTGLPVRALRGARRPLLVTLTCPRHTVTRGETVPVRVASTGRAEIRLRVTGLPAVTVRAGDVWESPPLPRGLVTVTVESVADVGALALWRWRLPYEATTLTVRVRPRRVALRPPPESVSDTDDGRPAPIGAGTGAVFAGLREYEAGDDIRHIDWAASARAADDDVLYVRQFGPSLADGLLIVLDPAAGPAFETAVDLAYSLAAAGGHLAVLGRAGVRHGPGDAEELLIVLRPDPAPPLAAGLPGAPVVVTADVTRAAPLRGTARLVLAVGSGEPATERPGVPAGAGQPAVSWPGVRTTGGPVVADRPGFRAAGGPVVPDRPGVRAAGGPVVPVADLDEARVVWDRWAAR</sequence>
<dbReference type="AlphaFoldDB" id="A0AAE4CWM6"/>
<evidence type="ECO:0000256" key="1">
    <source>
        <dbReference type="SAM" id="MobiDB-lite"/>
    </source>
</evidence>
<proteinExistence type="predicted"/>
<dbReference type="Pfam" id="PF01882">
    <property type="entry name" value="DUF58"/>
    <property type="match status" value="1"/>
</dbReference>
<feature type="region of interest" description="Disordered" evidence="1">
    <location>
        <begin position="295"/>
        <end position="317"/>
    </location>
</feature>
<dbReference type="InterPro" id="IPR002881">
    <property type="entry name" value="DUF58"/>
</dbReference>
<evidence type="ECO:0000313" key="3">
    <source>
        <dbReference type="EMBL" id="MDR7327370.1"/>
    </source>
</evidence>